<dbReference type="InterPro" id="IPR000719">
    <property type="entry name" value="Prot_kinase_dom"/>
</dbReference>
<evidence type="ECO:0000256" key="11">
    <source>
        <dbReference type="ARBA" id="ARBA00022692"/>
    </source>
</evidence>
<dbReference type="PANTHER" id="PTHR48056:SF44">
    <property type="entry name" value="RECEPTOR PROTEIN KINASE CLAVATA1"/>
    <property type="match status" value="1"/>
</dbReference>
<dbReference type="InterPro" id="IPR001611">
    <property type="entry name" value="Leu-rich_rpt"/>
</dbReference>
<keyword evidence="27" id="KW-1185">Reference proteome</keyword>
<dbReference type="Pfam" id="PF23598">
    <property type="entry name" value="LRR_14"/>
    <property type="match status" value="1"/>
</dbReference>
<dbReference type="InterPro" id="IPR050647">
    <property type="entry name" value="Plant_LRR-RLKs"/>
</dbReference>
<keyword evidence="17" id="KW-0067">ATP-binding</keyword>
<dbReference type="GO" id="GO:0005524">
    <property type="term" value="F:ATP binding"/>
    <property type="evidence" value="ECO:0007669"/>
    <property type="project" value="UniProtKB-KW"/>
</dbReference>
<dbReference type="SMART" id="SM00220">
    <property type="entry name" value="S_TKc"/>
    <property type="match status" value="1"/>
</dbReference>
<keyword evidence="18 24" id="KW-1133">Transmembrane helix</keyword>
<evidence type="ECO:0000313" key="26">
    <source>
        <dbReference type="EMBL" id="KAH9330536.1"/>
    </source>
</evidence>
<dbReference type="SUPFAM" id="SSF56112">
    <property type="entry name" value="Protein kinase-like (PK-like)"/>
    <property type="match status" value="1"/>
</dbReference>
<evidence type="ECO:0000259" key="25">
    <source>
        <dbReference type="PROSITE" id="PS50011"/>
    </source>
</evidence>
<keyword evidence="5" id="KW-0217">Developmental protein</keyword>
<organism evidence="26 27">
    <name type="scientific">Taxus chinensis</name>
    <name type="common">Chinese yew</name>
    <name type="synonym">Taxus wallichiana var. chinensis</name>
    <dbReference type="NCBI Taxonomy" id="29808"/>
    <lineage>
        <taxon>Eukaryota</taxon>
        <taxon>Viridiplantae</taxon>
        <taxon>Streptophyta</taxon>
        <taxon>Embryophyta</taxon>
        <taxon>Tracheophyta</taxon>
        <taxon>Spermatophyta</taxon>
        <taxon>Pinopsida</taxon>
        <taxon>Pinidae</taxon>
        <taxon>Conifers II</taxon>
        <taxon>Cupressales</taxon>
        <taxon>Taxaceae</taxon>
        <taxon>Taxus</taxon>
    </lineage>
</organism>
<keyword evidence="20" id="KW-0675">Receptor</keyword>
<keyword evidence="15" id="KW-0418">Kinase</keyword>
<reference evidence="26 27" key="1">
    <citation type="journal article" date="2021" name="Nat. Plants">
        <title>The Taxus genome provides insights into paclitaxel biosynthesis.</title>
        <authorList>
            <person name="Xiong X."/>
            <person name="Gou J."/>
            <person name="Liao Q."/>
            <person name="Li Y."/>
            <person name="Zhou Q."/>
            <person name="Bi G."/>
            <person name="Li C."/>
            <person name="Du R."/>
            <person name="Wang X."/>
            <person name="Sun T."/>
            <person name="Guo L."/>
            <person name="Liang H."/>
            <person name="Lu P."/>
            <person name="Wu Y."/>
            <person name="Zhang Z."/>
            <person name="Ro D.K."/>
            <person name="Shang Y."/>
            <person name="Huang S."/>
            <person name="Yan J."/>
        </authorList>
    </citation>
    <scope>NUCLEOTIDE SEQUENCE [LARGE SCALE GENOMIC DNA]</scope>
    <source>
        <strain evidence="26">Ta-2019</strain>
    </source>
</reference>
<comment type="caution">
    <text evidence="26">The sequence shown here is derived from an EMBL/GenBank/DDBJ whole genome shotgun (WGS) entry which is preliminary data.</text>
</comment>
<evidence type="ECO:0000256" key="3">
    <source>
        <dbReference type="ARBA" id="ARBA00008684"/>
    </source>
</evidence>
<dbReference type="Pfam" id="PF08263">
    <property type="entry name" value="LRRNT_2"/>
    <property type="match status" value="1"/>
</dbReference>
<evidence type="ECO:0000256" key="16">
    <source>
        <dbReference type="ARBA" id="ARBA00022782"/>
    </source>
</evidence>
<dbReference type="GO" id="GO:0030154">
    <property type="term" value="P:cell differentiation"/>
    <property type="evidence" value="ECO:0007669"/>
    <property type="project" value="UniProtKB-KW"/>
</dbReference>
<dbReference type="Pfam" id="PF00560">
    <property type="entry name" value="LRR_1"/>
    <property type="match status" value="4"/>
</dbReference>
<evidence type="ECO:0000256" key="23">
    <source>
        <dbReference type="ARBA" id="ARBA00048977"/>
    </source>
</evidence>
<dbReference type="PROSITE" id="PS50011">
    <property type="entry name" value="PROTEIN_KINASE_DOM"/>
    <property type="match status" value="1"/>
</dbReference>
<keyword evidence="11 24" id="KW-0812">Transmembrane</keyword>
<dbReference type="Gene3D" id="3.80.10.10">
    <property type="entry name" value="Ribonuclease Inhibitor"/>
    <property type="match status" value="4"/>
</dbReference>
<feature type="transmembrane region" description="Helical" evidence="24">
    <location>
        <begin position="7"/>
        <end position="26"/>
    </location>
</feature>
<evidence type="ECO:0000256" key="9">
    <source>
        <dbReference type="ARBA" id="ARBA00022614"/>
    </source>
</evidence>
<dbReference type="InterPro" id="IPR055414">
    <property type="entry name" value="LRR_R13L4/SHOC2-like"/>
</dbReference>
<dbReference type="PANTHER" id="PTHR48056">
    <property type="entry name" value="LRR RECEPTOR-LIKE SERINE/THREONINE-PROTEIN KINASE-RELATED"/>
    <property type="match status" value="1"/>
</dbReference>
<dbReference type="Proteomes" id="UP000824469">
    <property type="component" value="Unassembled WGS sequence"/>
</dbReference>
<dbReference type="GO" id="GO:0033612">
    <property type="term" value="F:receptor serine/threonine kinase binding"/>
    <property type="evidence" value="ECO:0007669"/>
    <property type="project" value="TreeGrafter"/>
</dbReference>
<comment type="similarity">
    <text evidence="3">Belongs to the protein kinase superfamily. Ser/Thr protein kinase family.</text>
</comment>
<evidence type="ECO:0000256" key="5">
    <source>
        <dbReference type="ARBA" id="ARBA00022473"/>
    </source>
</evidence>
<dbReference type="PROSITE" id="PS00108">
    <property type="entry name" value="PROTEIN_KINASE_ST"/>
    <property type="match status" value="1"/>
</dbReference>
<dbReference type="InterPro" id="IPR011009">
    <property type="entry name" value="Kinase-like_dom_sf"/>
</dbReference>
<keyword evidence="21" id="KW-0325">Glycoprotein</keyword>
<dbReference type="InterPro" id="IPR008271">
    <property type="entry name" value="Ser/Thr_kinase_AS"/>
</dbReference>
<comment type="catalytic activity">
    <reaction evidence="22">
        <text>L-threonyl-[protein] + ATP = O-phospho-L-threonyl-[protein] + ADP + H(+)</text>
        <dbReference type="Rhea" id="RHEA:46608"/>
        <dbReference type="Rhea" id="RHEA-COMP:11060"/>
        <dbReference type="Rhea" id="RHEA-COMP:11605"/>
        <dbReference type="ChEBI" id="CHEBI:15378"/>
        <dbReference type="ChEBI" id="CHEBI:30013"/>
        <dbReference type="ChEBI" id="CHEBI:30616"/>
        <dbReference type="ChEBI" id="CHEBI:61977"/>
        <dbReference type="ChEBI" id="CHEBI:456216"/>
        <dbReference type="EC" id="2.7.11.1"/>
    </reaction>
    <physiologicalReaction direction="left-to-right" evidence="22">
        <dbReference type="Rhea" id="RHEA:46609"/>
    </physiologicalReaction>
</comment>
<dbReference type="EMBL" id="JAHRHJ020000001">
    <property type="protein sequence ID" value="KAH9330536.1"/>
    <property type="molecule type" value="Genomic_DNA"/>
</dbReference>
<evidence type="ECO:0000256" key="8">
    <source>
        <dbReference type="ARBA" id="ARBA00022604"/>
    </source>
</evidence>
<proteinExistence type="inferred from homology"/>
<evidence type="ECO:0000256" key="24">
    <source>
        <dbReference type="SAM" id="Phobius"/>
    </source>
</evidence>
<evidence type="ECO:0000256" key="6">
    <source>
        <dbReference type="ARBA" id="ARBA00022475"/>
    </source>
</evidence>
<sequence length="990" mass="108708">MGDLGRVALKIFFVGFYGLVSVYPSMGNVSWFNGDARVLISMKSAMVAPGSVFETWSVVSNQRDHCSWIGVQCDSVGRVVGLDISCMNISGPIPPQIISLSALRLLNLSNNMFNGSLPANVSKLRSLESLDMYDNNFAGPLPVEVSRLVKLKYLHLGGNYFSGSIPPEYARLRNLEYLSLTGNDLTGRIPEELGLLENLKFLYLGYYNKFTGGIPPQFGNLSKLEHLDISNCSLEGPIPSELGGLENLDTLFLLENALSGPIPRQLGRLSRLRSLDLSINDLSGEIPMEFEELKELRLLNLFMNKLHGEIPSFIGDLPNLEVLQLWENNLRGPVPQQLGRNGKLVEVDVSTNKLTGSIPPNLCYGGKLKILILFSNLFFGPIPEALGACNSLVRVRMGQNYLNGSIPAGLLYLPSLNMIELHYNYLSGNIPEKTKTENFRPSTASKINLSNNRLQGSLPSSIGVFSALQIFLVNGNHLTGPLPAEIGRLAHISKADFSRNRFSGSIPADIGRCKALTYIDLSQNQFSGPMPVGITAMRNLDYLNVSRNHFNGSIPREFASMQSLSSVDFSYNNFSGLVAAGGQFSYFNASTFAGNPGLCGPYLGPCSLSGNTSAVRTQTSLKVSVSSSFKLVIALTLLLCSLVFAVVAVAKARAVRKHRDARAWKMTAFQKLDFGRDEVLECLKEDNYIGKGGAGTVYRGTMSNGEEVAVKKLMRIGSAGSPHDHGFSAEIQTLGMIRHRHIVRLLAFCSNHETNLLVYEYMPNGSLGELLHGNKGGHLHWRTRYKIALEAAKGLCYLHHDCNPLIIHRDVKSNNILLDSNYEAHVADFGLAKFLQDSGNSEGMSSIAGSYGYIAPEYAYTLKVDEKSDVYSFGVVLLELITGKKPVGDFGDGVDIVQWMKKMTNSAREGVTNILDSRLSSIPLEEAMHLFFVAMLCVEEHSVQRPTMREVVQMLADCPKTKPTQYFSPCQNAKEPKKQASVQTSNFLTK</sequence>
<accession>A0AA38GXV7</accession>
<evidence type="ECO:0000256" key="19">
    <source>
        <dbReference type="ARBA" id="ARBA00023136"/>
    </source>
</evidence>
<dbReference type="EC" id="2.7.11.1" evidence="4"/>
<evidence type="ECO:0000313" key="27">
    <source>
        <dbReference type="Proteomes" id="UP000824469"/>
    </source>
</evidence>
<keyword evidence="13" id="KW-0677">Repeat</keyword>
<dbReference type="GO" id="GO:0050793">
    <property type="term" value="P:regulation of developmental process"/>
    <property type="evidence" value="ECO:0007669"/>
    <property type="project" value="UniProtKB-ARBA"/>
</dbReference>
<dbReference type="OMA" id="ADIGRCK"/>
<feature type="domain" description="Protein kinase" evidence="25">
    <location>
        <begin position="683"/>
        <end position="967"/>
    </location>
</feature>
<keyword evidence="7" id="KW-0723">Serine/threonine-protein kinase</keyword>
<evidence type="ECO:0000256" key="7">
    <source>
        <dbReference type="ARBA" id="ARBA00022527"/>
    </source>
</evidence>
<dbReference type="FunFam" id="3.80.10.10:FF:000108">
    <property type="entry name" value="Leucine-rich repeat receptor-like serine/threonine-protein kinase BAM3"/>
    <property type="match status" value="1"/>
</dbReference>
<evidence type="ECO:0000256" key="4">
    <source>
        <dbReference type="ARBA" id="ARBA00012513"/>
    </source>
</evidence>
<feature type="transmembrane region" description="Helical" evidence="24">
    <location>
        <begin position="631"/>
        <end position="650"/>
    </location>
</feature>
<evidence type="ECO:0000256" key="20">
    <source>
        <dbReference type="ARBA" id="ARBA00023170"/>
    </source>
</evidence>
<dbReference type="FunFam" id="3.80.10.10:FF:000275">
    <property type="entry name" value="Leucine-rich repeat receptor-like protein kinase"/>
    <property type="match status" value="1"/>
</dbReference>
<dbReference type="FunFam" id="3.30.200.20:FF:000292">
    <property type="entry name" value="Leucine-rich repeat receptor-like serine/threonine-protein kinase BAM1"/>
    <property type="match status" value="1"/>
</dbReference>
<keyword evidence="6" id="KW-1003">Cell membrane</keyword>
<keyword evidence="9" id="KW-0433">Leucine-rich repeat</keyword>
<keyword evidence="14" id="KW-0547">Nucleotide-binding</keyword>
<name>A0AA38GXV7_TAXCH</name>
<comment type="subcellular location">
    <subcellularLocation>
        <location evidence="2">Cell membrane</location>
    </subcellularLocation>
    <subcellularLocation>
        <location evidence="1">Membrane</location>
        <topology evidence="1">Single-pass membrane protein</topology>
    </subcellularLocation>
</comment>
<evidence type="ECO:0000256" key="18">
    <source>
        <dbReference type="ARBA" id="ARBA00022989"/>
    </source>
</evidence>
<evidence type="ECO:0000256" key="2">
    <source>
        <dbReference type="ARBA" id="ARBA00004236"/>
    </source>
</evidence>
<dbReference type="Gene3D" id="3.30.200.20">
    <property type="entry name" value="Phosphorylase Kinase, domain 1"/>
    <property type="match status" value="1"/>
</dbReference>
<dbReference type="GO" id="GO:0005886">
    <property type="term" value="C:plasma membrane"/>
    <property type="evidence" value="ECO:0007669"/>
    <property type="project" value="UniProtKB-SubCell"/>
</dbReference>
<evidence type="ECO:0000256" key="10">
    <source>
        <dbReference type="ARBA" id="ARBA00022679"/>
    </source>
</evidence>
<dbReference type="FunFam" id="1.10.510.10:FF:000201">
    <property type="entry name" value="Leucine-rich repeat receptor-like serine/threonine-protein kinase"/>
    <property type="match status" value="1"/>
</dbReference>
<evidence type="ECO:0000256" key="13">
    <source>
        <dbReference type="ARBA" id="ARBA00022737"/>
    </source>
</evidence>
<dbReference type="Gene3D" id="1.10.510.10">
    <property type="entry name" value="Transferase(Phosphotransferase) domain 1"/>
    <property type="match status" value="1"/>
</dbReference>
<dbReference type="InterPro" id="IPR003591">
    <property type="entry name" value="Leu-rich_rpt_typical-subtyp"/>
</dbReference>
<evidence type="ECO:0000256" key="14">
    <source>
        <dbReference type="ARBA" id="ARBA00022741"/>
    </source>
</evidence>
<evidence type="ECO:0000256" key="21">
    <source>
        <dbReference type="ARBA" id="ARBA00023180"/>
    </source>
</evidence>
<dbReference type="AlphaFoldDB" id="A0AA38GXV7"/>
<dbReference type="InterPro" id="IPR032675">
    <property type="entry name" value="LRR_dom_sf"/>
</dbReference>
<keyword evidence="10" id="KW-0808">Transferase</keyword>
<keyword evidence="8" id="KW-0341">Growth regulation</keyword>
<evidence type="ECO:0000256" key="17">
    <source>
        <dbReference type="ARBA" id="ARBA00022840"/>
    </source>
</evidence>
<evidence type="ECO:0000256" key="15">
    <source>
        <dbReference type="ARBA" id="ARBA00022777"/>
    </source>
</evidence>
<dbReference type="Pfam" id="PF00069">
    <property type="entry name" value="Pkinase"/>
    <property type="match status" value="1"/>
</dbReference>
<keyword evidence="16" id="KW-0221">Differentiation</keyword>
<keyword evidence="19 24" id="KW-0472">Membrane</keyword>
<dbReference type="FunFam" id="3.80.10.10:FF:000560">
    <property type="entry name" value="Leucine-rich repeat receptor-like serine/threonine-protein kinase BAM3"/>
    <property type="match status" value="1"/>
</dbReference>
<evidence type="ECO:0000256" key="22">
    <source>
        <dbReference type="ARBA" id="ARBA00048659"/>
    </source>
</evidence>
<dbReference type="InterPro" id="IPR013210">
    <property type="entry name" value="LRR_N_plant-typ"/>
</dbReference>
<comment type="catalytic activity">
    <reaction evidence="23">
        <text>L-seryl-[protein] + ATP = O-phospho-L-seryl-[protein] + ADP + H(+)</text>
        <dbReference type="Rhea" id="RHEA:17989"/>
        <dbReference type="Rhea" id="RHEA-COMP:9863"/>
        <dbReference type="Rhea" id="RHEA-COMP:11604"/>
        <dbReference type="ChEBI" id="CHEBI:15378"/>
        <dbReference type="ChEBI" id="CHEBI:29999"/>
        <dbReference type="ChEBI" id="CHEBI:30616"/>
        <dbReference type="ChEBI" id="CHEBI:83421"/>
        <dbReference type="ChEBI" id="CHEBI:456216"/>
        <dbReference type="EC" id="2.7.11.1"/>
    </reaction>
    <physiologicalReaction direction="left-to-right" evidence="23">
        <dbReference type="Rhea" id="RHEA:17990"/>
    </physiologicalReaction>
</comment>
<evidence type="ECO:0000256" key="12">
    <source>
        <dbReference type="ARBA" id="ARBA00022729"/>
    </source>
</evidence>
<evidence type="ECO:0000256" key="1">
    <source>
        <dbReference type="ARBA" id="ARBA00004167"/>
    </source>
</evidence>
<keyword evidence="12" id="KW-0732">Signal</keyword>
<dbReference type="GO" id="GO:0004674">
    <property type="term" value="F:protein serine/threonine kinase activity"/>
    <property type="evidence" value="ECO:0007669"/>
    <property type="project" value="UniProtKB-KW"/>
</dbReference>
<gene>
    <name evidence="26" type="ORF">KI387_002644</name>
</gene>
<dbReference type="SMART" id="SM00369">
    <property type="entry name" value="LRR_TYP"/>
    <property type="match status" value="6"/>
</dbReference>
<dbReference type="SUPFAM" id="SSF52047">
    <property type="entry name" value="RNI-like"/>
    <property type="match status" value="2"/>
</dbReference>
<protein>
    <recommendedName>
        <fullName evidence="4">non-specific serine/threonine protein kinase</fullName>
        <ecNumber evidence="4">2.7.11.1</ecNumber>
    </recommendedName>
</protein>